<evidence type="ECO:0000313" key="1">
    <source>
        <dbReference type="EMBL" id="CAB4139822.1"/>
    </source>
</evidence>
<sequence length="52" mass="5865">MVPFIIFFSWIVAVGPVYNEGGDVAIEQKGFKAAVTQAWKNREPVDYSKMND</sequence>
<proteinExistence type="predicted"/>
<accession>A0A6J5M115</accession>
<name>A0A6J5M115_9CAUD</name>
<gene>
    <name evidence="1" type="ORF">UFOVP353_47</name>
</gene>
<protein>
    <submittedName>
        <fullName evidence="1">Uncharacterized protein</fullName>
    </submittedName>
</protein>
<reference evidence="1" key="1">
    <citation type="submission" date="2020-04" db="EMBL/GenBank/DDBJ databases">
        <authorList>
            <person name="Chiriac C."/>
            <person name="Salcher M."/>
            <person name="Ghai R."/>
            <person name="Kavagutti S V."/>
        </authorList>
    </citation>
    <scope>NUCLEOTIDE SEQUENCE</scope>
</reference>
<dbReference type="EMBL" id="LR796367">
    <property type="protein sequence ID" value="CAB4139822.1"/>
    <property type="molecule type" value="Genomic_DNA"/>
</dbReference>
<organism evidence="1">
    <name type="scientific">uncultured Caudovirales phage</name>
    <dbReference type="NCBI Taxonomy" id="2100421"/>
    <lineage>
        <taxon>Viruses</taxon>
        <taxon>Duplodnaviria</taxon>
        <taxon>Heunggongvirae</taxon>
        <taxon>Uroviricota</taxon>
        <taxon>Caudoviricetes</taxon>
        <taxon>Peduoviridae</taxon>
        <taxon>Maltschvirus</taxon>
        <taxon>Maltschvirus maltsch</taxon>
    </lineage>
</organism>